<accession>A0ABY6SM93</accession>
<sequence>MATMATAARDIATTSSPSPGRDNLTAVAAARSVPVTTHPNNLPTPPNSISPNLPPVGLRAHLMRAGVEPSVDSDLELHDRDAHDDEHSGPGSPPYDSAGAITSAMLANCHLPEILLGQGPLPIRHIMGYLTTTVPGFAGIPPAKARRLVVAALEGKGNGGVGSGPDGDVEFIKVGWGRWHAKRRGQGSRATAAAYDPPSRRTSPGGSSYPTSIPINLLRSFGECDSVLSLQSSVLSFLVVANLGTHNATLLYACKQTSERAREIDGYRCCPSRPVAPCLAPSETPLLTHGLRHFEEAARSNSTPKSVNMATMATAARDIATTSSPSPGRDNLTAVAAARSVPVTTHPNNLPTPPNSISPNLPPVGLRAHLMRAGVEPSVDSDLELHDRDAHDDEHSGPGSPPYDSAGAITSAMLANCHLPEILLGQGPLPIRHIMGYLTTTVPGFAGIPPAKARRLVVAALEGKGNGGVGSGPDGDVEFIKVGWGRWHAKRRGQGSRATAAAYDPPSRRTSPGGSSYPTSIPINKGGPGWHHLDRSRLAAMLGTSAGGASSAAFSHDDRLNEDRFMNMMDHEADKMSLDGSGSASCSEAPDEDFPMDRDDPEDATDDEDWAAVGAAALRASSYQAQSDNQRHLSPFNNVYSSSMRSFSGGMARPPQLNFKIPPSGLAGVMVADAQERDAVEALLQLGSV</sequence>
<feature type="region of interest" description="Disordered" evidence="1">
    <location>
        <begin position="575"/>
        <end position="606"/>
    </location>
</feature>
<gene>
    <name evidence="2" type="ORF">PODCO_709290</name>
</gene>
<feature type="region of interest" description="Disordered" evidence="1">
    <location>
        <begin position="1"/>
        <end position="23"/>
    </location>
</feature>
<dbReference type="PANTHER" id="PTHR28164">
    <property type="entry name" value="PROTEIN STB3"/>
    <property type="match status" value="1"/>
</dbReference>
<evidence type="ECO:0000256" key="1">
    <source>
        <dbReference type="SAM" id="MobiDB-lite"/>
    </source>
</evidence>
<feature type="region of interest" description="Disordered" evidence="1">
    <location>
        <begin position="183"/>
        <end position="209"/>
    </location>
</feature>
<evidence type="ECO:0000313" key="3">
    <source>
        <dbReference type="Proteomes" id="UP000280685"/>
    </source>
</evidence>
<feature type="compositionally biased region" description="Low complexity" evidence="1">
    <location>
        <begin position="200"/>
        <end position="209"/>
    </location>
</feature>
<feature type="compositionally biased region" description="Acidic residues" evidence="1">
    <location>
        <begin position="589"/>
        <end position="606"/>
    </location>
</feature>
<dbReference type="Proteomes" id="UP000280685">
    <property type="component" value="Chromosome 7"/>
</dbReference>
<dbReference type="EMBL" id="LR026970">
    <property type="protein sequence ID" value="VBB86920.1"/>
    <property type="molecule type" value="Genomic_DNA"/>
</dbReference>
<protein>
    <recommendedName>
        <fullName evidence="4">Sin3 binding protein</fullName>
    </recommendedName>
</protein>
<reference evidence="2" key="1">
    <citation type="submission" date="2018-02" db="EMBL/GenBank/DDBJ databases">
        <authorList>
            <person name="Silar P."/>
        </authorList>
    </citation>
    <scope>NUCLEOTIDE SEQUENCE [LARGE SCALE GENOMIC DNA]</scope>
    <source>
        <strain evidence="2">T</strain>
    </source>
</reference>
<dbReference type="PANTHER" id="PTHR28164:SF1">
    <property type="entry name" value="PROTEIN STB3"/>
    <property type="match status" value="1"/>
</dbReference>
<keyword evidence="3" id="KW-1185">Reference proteome</keyword>
<feature type="compositionally biased region" description="Low complexity" evidence="1">
    <location>
        <begin position="508"/>
        <end position="518"/>
    </location>
</feature>
<evidence type="ECO:0000313" key="2">
    <source>
        <dbReference type="EMBL" id="VBB86920.1"/>
    </source>
</evidence>
<dbReference type="InterPro" id="IPR018818">
    <property type="entry name" value="Stb3"/>
</dbReference>
<evidence type="ECO:0008006" key="4">
    <source>
        <dbReference type="Google" id="ProtNLM"/>
    </source>
</evidence>
<proteinExistence type="predicted"/>
<organism evidence="2 3">
    <name type="scientific">Podospora comata</name>
    <dbReference type="NCBI Taxonomy" id="48703"/>
    <lineage>
        <taxon>Eukaryota</taxon>
        <taxon>Fungi</taxon>
        <taxon>Dikarya</taxon>
        <taxon>Ascomycota</taxon>
        <taxon>Pezizomycotina</taxon>
        <taxon>Sordariomycetes</taxon>
        <taxon>Sordariomycetidae</taxon>
        <taxon>Sordariales</taxon>
        <taxon>Podosporaceae</taxon>
        <taxon>Podospora</taxon>
    </lineage>
</organism>
<feature type="region of interest" description="Disordered" evidence="1">
    <location>
        <begin position="491"/>
        <end position="526"/>
    </location>
</feature>
<dbReference type="Pfam" id="PF10330">
    <property type="entry name" value="Stb3"/>
    <property type="match status" value="2"/>
</dbReference>
<name>A0ABY6SM93_PODCO</name>